<dbReference type="STRING" id="1457250.GCA_000755225_02107"/>
<protein>
    <submittedName>
        <fullName evidence="6">Transcription initiation factor IIB family protein</fullName>
    </submittedName>
</protein>
<dbReference type="PANTHER" id="PTHR11618:SF13">
    <property type="entry name" value="TRANSCRIPTION INITIATION FACTOR IIB"/>
    <property type="match status" value="1"/>
</dbReference>
<feature type="region of interest" description="Disordered" evidence="4">
    <location>
        <begin position="63"/>
        <end position="84"/>
    </location>
</feature>
<evidence type="ECO:0000256" key="2">
    <source>
        <dbReference type="ARBA" id="ARBA00023015"/>
    </source>
</evidence>
<dbReference type="PANTHER" id="PTHR11618">
    <property type="entry name" value="TRANSCRIPTION INITIATION FACTOR IIB-RELATED"/>
    <property type="match status" value="1"/>
</dbReference>
<gene>
    <name evidence="6" type="ORF">DV733_16135</name>
</gene>
<evidence type="ECO:0000313" key="6">
    <source>
        <dbReference type="EMBL" id="QCC52666.1"/>
    </source>
</evidence>
<dbReference type="Gene3D" id="1.10.472.10">
    <property type="entry name" value="Cyclin-like"/>
    <property type="match status" value="1"/>
</dbReference>
<dbReference type="InterPro" id="IPR000812">
    <property type="entry name" value="TFIIB"/>
</dbReference>
<evidence type="ECO:0000313" key="7">
    <source>
        <dbReference type="Proteomes" id="UP000296706"/>
    </source>
</evidence>
<feature type="region of interest" description="Disordered" evidence="4">
    <location>
        <begin position="1"/>
        <end position="29"/>
    </location>
</feature>
<dbReference type="InterPro" id="IPR036915">
    <property type="entry name" value="Cyclin-like_sf"/>
</dbReference>
<proteinExistence type="predicted"/>
<feature type="domain" description="Cyclin-like" evidence="5">
    <location>
        <begin position="131"/>
        <end position="212"/>
    </location>
</feature>
<dbReference type="GO" id="GO:0070897">
    <property type="term" value="P:transcription preinitiation complex assembly"/>
    <property type="evidence" value="ECO:0007669"/>
    <property type="project" value="InterPro"/>
</dbReference>
<feature type="domain" description="Cyclin-like" evidence="5">
    <location>
        <begin position="225"/>
        <end position="307"/>
    </location>
</feature>
<sequence length="332" mass="37332">MVDSSCCRPPSPATQVDTMKRPSQHRHGIDHCPECSSRIVQRTTSEPRCRECGLLVPVRSQRSPSVARSISGRGPPQRPEHRLSTYIGDCSRDSRRRRIGRSKRRRLRRQRRWQRRIASDAIGDSRRVGIAEIERLSGDLEVGNRVETVAATIFRRAVEERLLYGRACESVAAATVYLAVRRSDVHRRLDEIATASAESRRRLTRDARHLQRELGLAVHPPTVEAYLPEVCSELGLNECEQRRARRLLEAAIDENLHSGRDPSGLAASACYTVSRLQDESSCSQTAAAAAGDVCPETIRRRYRELRELCPDVFEDAPIDGRPEPAQQAQSVT</sequence>
<dbReference type="Gene3D" id="1.10.472.170">
    <property type="match status" value="1"/>
</dbReference>
<dbReference type="SMART" id="SM00385">
    <property type="entry name" value="CYCLIN"/>
    <property type="match status" value="2"/>
</dbReference>
<keyword evidence="2" id="KW-0805">Transcription regulation</keyword>
<keyword evidence="3" id="KW-0804">Transcription</keyword>
<dbReference type="GO" id="GO:0003743">
    <property type="term" value="F:translation initiation factor activity"/>
    <property type="evidence" value="ECO:0007669"/>
    <property type="project" value="UniProtKB-KW"/>
</dbReference>
<dbReference type="SUPFAM" id="SSF47954">
    <property type="entry name" value="Cyclin-like"/>
    <property type="match status" value="2"/>
</dbReference>
<dbReference type="AlphaFoldDB" id="A0A4D6HHF1"/>
<keyword evidence="6" id="KW-0648">Protein biosynthesis</keyword>
<dbReference type="GO" id="GO:0017025">
    <property type="term" value="F:TBP-class protein binding"/>
    <property type="evidence" value="ECO:0007669"/>
    <property type="project" value="InterPro"/>
</dbReference>
<dbReference type="Pfam" id="PF00382">
    <property type="entry name" value="TFIIB"/>
    <property type="match status" value="2"/>
</dbReference>
<dbReference type="GO" id="GO:0097550">
    <property type="term" value="C:transcription preinitiation complex"/>
    <property type="evidence" value="ECO:0007669"/>
    <property type="project" value="TreeGrafter"/>
</dbReference>
<evidence type="ECO:0000256" key="3">
    <source>
        <dbReference type="ARBA" id="ARBA00023163"/>
    </source>
</evidence>
<evidence type="ECO:0000256" key="4">
    <source>
        <dbReference type="SAM" id="MobiDB-lite"/>
    </source>
</evidence>
<keyword evidence="1" id="KW-0677">Repeat</keyword>
<dbReference type="InterPro" id="IPR013763">
    <property type="entry name" value="Cyclin-like_dom"/>
</dbReference>
<dbReference type="KEGG" id="hsn:DV733_16135"/>
<dbReference type="PRINTS" id="PR00685">
    <property type="entry name" value="TIFACTORIIB"/>
</dbReference>
<accession>A0A4D6HHF1</accession>
<organism evidence="6 7">
    <name type="scientific">Halapricum salinum</name>
    <dbReference type="NCBI Taxonomy" id="1457250"/>
    <lineage>
        <taxon>Archaea</taxon>
        <taxon>Methanobacteriati</taxon>
        <taxon>Methanobacteriota</taxon>
        <taxon>Stenosarchaea group</taxon>
        <taxon>Halobacteria</taxon>
        <taxon>Halobacteriales</taxon>
        <taxon>Haloarculaceae</taxon>
        <taxon>Halapricum</taxon>
    </lineage>
</organism>
<evidence type="ECO:0000256" key="1">
    <source>
        <dbReference type="ARBA" id="ARBA00022737"/>
    </source>
</evidence>
<dbReference type="EMBL" id="CP031310">
    <property type="protein sequence ID" value="QCC52666.1"/>
    <property type="molecule type" value="Genomic_DNA"/>
</dbReference>
<reference evidence="6 7" key="1">
    <citation type="journal article" date="2019" name="Nat. Commun.">
        <title>A new type of DNA phosphorothioation-based antiviral system in archaea.</title>
        <authorList>
            <person name="Xiong L."/>
            <person name="Liu S."/>
            <person name="Chen S."/>
            <person name="Xiao Y."/>
            <person name="Zhu B."/>
            <person name="Gao Y."/>
            <person name="Zhang Y."/>
            <person name="Chen B."/>
            <person name="Luo J."/>
            <person name="Deng Z."/>
            <person name="Chen X."/>
            <person name="Wang L."/>
            <person name="Chen S."/>
        </authorList>
    </citation>
    <scope>NUCLEOTIDE SEQUENCE [LARGE SCALE GENOMIC DNA]</scope>
    <source>
        <strain evidence="6 7">CBA1105</strain>
    </source>
</reference>
<keyword evidence="7" id="KW-1185">Reference proteome</keyword>
<evidence type="ECO:0000259" key="5">
    <source>
        <dbReference type="SMART" id="SM00385"/>
    </source>
</evidence>
<dbReference type="InterPro" id="IPR013150">
    <property type="entry name" value="TFIIB_cyclin"/>
</dbReference>
<name>A0A4D6HHF1_9EURY</name>
<keyword evidence="6" id="KW-0396">Initiation factor</keyword>
<dbReference type="Proteomes" id="UP000296706">
    <property type="component" value="Chromosome"/>
</dbReference>